<protein>
    <submittedName>
        <fullName evidence="1">Uncharacterized protein</fullName>
    </submittedName>
</protein>
<accession>A0ABY3X7L2</accession>
<dbReference type="Proteomes" id="UP000829542">
    <property type="component" value="Chromosome"/>
</dbReference>
<evidence type="ECO:0000313" key="2">
    <source>
        <dbReference type="Proteomes" id="UP000829542"/>
    </source>
</evidence>
<dbReference type="RefSeq" id="WP_242151787.1">
    <property type="nucleotide sequence ID" value="NZ_CP093379.1"/>
</dbReference>
<keyword evidence="2" id="KW-1185">Reference proteome</keyword>
<evidence type="ECO:0000313" key="1">
    <source>
        <dbReference type="EMBL" id="UNM97042.1"/>
    </source>
</evidence>
<organism evidence="1 2">
    <name type="scientific">Ignatzschineria rhizosphaerae</name>
    <dbReference type="NCBI Taxonomy" id="2923279"/>
    <lineage>
        <taxon>Bacteria</taxon>
        <taxon>Pseudomonadati</taxon>
        <taxon>Pseudomonadota</taxon>
        <taxon>Gammaproteobacteria</taxon>
        <taxon>Cardiobacteriales</taxon>
        <taxon>Ignatzschineriaceae</taxon>
        <taxon>Ignatzschineria</taxon>
    </lineage>
</organism>
<dbReference type="EMBL" id="CP093379">
    <property type="protein sequence ID" value="UNM97042.1"/>
    <property type="molecule type" value="Genomic_DNA"/>
</dbReference>
<proteinExistence type="predicted"/>
<reference evidence="1 2" key="1">
    <citation type="submission" date="2022-03" db="EMBL/GenBank/DDBJ databases">
        <title>Ignatzschineria rhizosphaerae HR5S32.</title>
        <authorList>
            <person name="Sun J.Q."/>
            <person name="Feng J.Y."/>
        </authorList>
    </citation>
    <scope>NUCLEOTIDE SEQUENCE [LARGE SCALE GENOMIC DNA]</scope>
    <source>
        <strain evidence="1 2">HR5S32</strain>
    </source>
</reference>
<name>A0ABY3X7L2_9GAMM</name>
<sequence length="274" mass="32296">MSDLTMDKSVAIPARLYVLYSKASNTAVILRKGPSKWTLSLGWDLVDDTFSKGQWLLGKIYNEDCAISNDGQYWFYSAYKKDGYSAIAKVPYLKSLFYRNDLDRWREGGRFDPKELKADIGHNGYYFDPDYLAIMQKVSQFFEKDQHLFESQMSRRGWKIVDEFTKKSVRYFLDLRQEWQLRLLGTEFNHRRDDGGVMTHIYELCYLPKDYILETSLWEWADYDDLNDRLIWAEMGKIMTAKLTILENGLPALSETRCLLDTNDMQFEELIAPY</sequence>
<gene>
    <name evidence="1" type="ORF">MMG00_04095</name>
</gene>